<dbReference type="InterPro" id="IPR038565">
    <property type="entry name" value="CLIP_sf"/>
</dbReference>
<name>A0ABQ9IUV6_9CUCU</name>
<dbReference type="InterPro" id="IPR001254">
    <property type="entry name" value="Trypsin_dom"/>
</dbReference>
<dbReference type="SMART" id="SM00020">
    <property type="entry name" value="Tryp_SPc"/>
    <property type="match status" value="3"/>
</dbReference>
<feature type="compositionally biased region" description="Polar residues" evidence="8">
    <location>
        <begin position="1198"/>
        <end position="1210"/>
    </location>
</feature>
<keyword evidence="12" id="KW-1185">Reference proteome</keyword>
<comment type="caution">
    <text evidence="11">The sequence shown here is derived from an EMBL/GenBank/DDBJ whole genome shotgun (WGS) entry which is preliminary data.</text>
</comment>
<dbReference type="InterPro" id="IPR018114">
    <property type="entry name" value="TRYPSIN_HIS"/>
</dbReference>
<dbReference type="PROSITE" id="PS00135">
    <property type="entry name" value="TRYPSIN_SER"/>
    <property type="match status" value="1"/>
</dbReference>
<dbReference type="PROSITE" id="PS00134">
    <property type="entry name" value="TRYPSIN_HIS"/>
    <property type="match status" value="2"/>
</dbReference>
<dbReference type="InterPro" id="IPR009003">
    <property type="entry name" value="Peptidase_S1_PA"/>
</dbReference>
<feature type="region of interest" description="Disordered" evidence="8">
    <location>
        <begin position="1198"/>
        <end position="1220"/>
    </location>
</feature>
<feature type="domain" description="Peptidase S1" evidence="9">
    <location>
        <begin position="156"/>
        <end position="341"/>
    </location>
</feature>
<evidence type="ECO:0000256" key="8">
    <source>
        <dbReference type="SAM" id="MobiDB-lite"/>
    </source>
</evidence>
<feature type="region of interest" description="Disordered" evidence="8">
    <location>
        <begin position="1033"/>
        <end position="1179"/>
    </location>
</feature>
<dbReference type="PROSITE" id="PS50240">
    <property type="entry name" value="TRYPSIN_DOM"/>
    <property type="match status" value="3"/>
</dbReference>
<evidence type="ECO:0000256" key="6">
    <source>
        <dbReference type="ARBA" id="ARBA00024195"/>
    </source>
</evidence>
<evidence type="ECO:0000256" key="2">
    <source>
        <dbReference type="ARBA" id="ARBA00022729"/>
    </source>
</evidence>
<feature type="domain" description="Peptidase S1" evidence="9">
    <location>
        <begin position="479"/>
        <end position="756"/>
    </location>
</feature>
<keyword evidence="5" id="KW-1015">Disulfide bond</keyword>
<feature type="region of interest" description="Disordered" evidence="8">
    <location>
        <begin position="351"/>
        <end position="391"/>
    </location>
</feature>
<gene>
    <name evidence="11" type="ORF">NQ317_004357</name>
</gene>
<keyword evidence="4 7" id="KW-0720">Serine protease</keyword>
<keyword evidence="1 7" id="KW-0645">Protease</keyword>
<proteinExistence type="inferred from homology"/>
<comment type="similarity">
    <text evidence="6">Belongs to the peptidase S1 family. CLIP subfamily.</text>
</comment>
<keyword evidence="2" id="KW-0732">Signal</keyword>
<evidence type="ECO:0000256" key="5">
    <source>
        <dbReference type="ARBA" id="ARBA00023157"/>
    </source>
</evidence>
<feature type="domain" description="Clip" evidence="10">
    <location>
        <begin position="762"/>
        <end position="816"/>
    </location>
</feature>
<evidence type="ECO:0000256" key="3">
    <source>
        <dbReference type="ARBA" id="ARBA00022801"/>
    </source>
</evidence>
<dbReference type="Gene3D" id="2.40.10.10">
    <property type="entry name" value="Trypsin-like serine proteases"/>
    <property type="match status" value="5"/>
</dbReference>
<protein>
    <recommendedName>
        <fullName evidence="13">CLIP domain-containing serine protease</fullName>
    </recommendedName>
</protein>
<evidence type="ECO:0000256" key="1">
    <source>
        <dbReference type="ARBA" id="ARBA00022670"/>
    </source>
</evidence>
<feature type="domain" description="Clip" evidence="10">
    <location>
        <begin position="383"/>
        <end position="433"/>
    </location>
</feature>
<dbReference type="InterPro" id="IPR022700">
    <property type="entry name" value="CLIP"/>
</dbReference>
<dbReference type="InterPro" id="IPR033116">
    <property type="entry name" value="TRYPSIN_SER"/>
</dbReference>
<dbReference type="InterPro" id="IPR043504">
    <property type="entry name" value="Peptidase_S1_PA_chymotrypsin"/>
</dbReference>
<feature type="compositionally biased region" description="Basic and acidic residues" evidence="8">
    <location>
        <begin position="955"/>
        <end position="965"/>
    </location>
</feature>
<dbReference type="Proteomes" id="UP001162164">
    <property type="component" value="Unassembled WGS sequence"/>
</dbReference>
<evidence type="ECO:0000259" key="10">
    <source>
        <dbReference type="PROSITE" id="PS51888"/>
    </source>
</evidence>
<dbReference type="Pfam" id="PF12032">
    <property type="entry name" value="CLIP"/>
    <property type="match status" value="4"/>
</dbReference>
<feature type="compositionally biased region" description="Polar residues" evidence="8">
    <location>
        <begin position="1061"/>
        <end position="1071"/>
    </location>
</feature>
<evidence type="ECO:0000313" key="11">
    <source>
        <dbReference type="EMBL" id="KAJ8966415.1"/>
    </source>
</evidence>
<feature type="region of interest" description="Disordered" evidence="8">
    <location>
        <begin position="944"/>
        <end position="965"/>
    </location>
</feature>
<dbReference type="Gene3D" id="3.30.1640.30">
    <property type="match status" value="4"/>
</dbReference>
<evidence type="ECO:0000259" key="9">
    <source>
        <dbReference type="PROSITE" id="PS50240"/>
    </source>
</evidence>
<feature type="compositionally biased region" description="Basic and acidic residues" evidence="8">
    <location>
        <begin position="453"/>
        <end position="466"/>
    </location>
</feature>
<evidence type="ECO:0000256" key="7">
    <source>
        <dbReference type="RuleBase" id="RU363034"/>
    </source>
</evidence>
<feature type="domain" description="Clip" evidence="10">
    <location>
        <begin position="69"/>
        <end position="121"/>
    </location>
</feature>
<keyword evidence="3 7" id="KW-0378">Hydrolase</keyword>
<accession>A0ABQ9IUV6</accession>
<dbReference type="InterPro" id="IPR051487">
    <property type="entry name" value="Ser/Thr_Proteases_Immune/Dev"/>
</dbReference>
<dbReference type="PRINTS" id="PR00722">
    <property type="entry name" value="CHYMOTRYPSIN"/>
</dbReference>
<evidence type="ECO:0000313" key="12">
    <source>
        <dbReference type="Proteomes" id="UP001162164"/>
    </source>
</evidence>
<dbReference type="Pfam" id="PF00089">
    <property type="entry name" value="Trypsin"/>
    <property type="match status" value="3"/>
</dbReference>
<feature type="compositionally biased region" description="Low complexity" evidence="8">
    <location>
        <begin position="1086"/>
        <end position="1101"/>
    </location>
</feature>
<dbReference type="SUPFAM" id="SSF50494">
    <property type="entry name" value="Trypsin-like serine proteases"/>
    <property type="match status" value="3"/>
</dbReference>
<dbReference type="PROSITE" id="PS51888">
    <property type="entry name" value="CLIP"/>
    <property type="match status" value="3"/>
</dbReference>
<dbReference type="InterPro" id="IPR001314">
    <property type="entry name" value="Peptidase_S1A"/>
</dbReference>
<dbReference type="SMART" id="SM00680">
    <property type="entry name" value="CLIP"/>
    <property type="match status" value="3"/>
</dbReference>
<sequence length="1475" mass="167584">MNRLIDVTLSVIFISYLVVLGGTNYTTTGYGEQFVGDDATEDNVVSTEVAPAESEDRTNFSLVLKMATLCETPNHDPGFCIEVRLCPVLLKQLNNTKARQFLRESVCGPANQNRLNPKVCCGKYDNHRNVSKNIVDDDSVFPKSCGAQRIILRGRIVGGKEAVLGEYPWMARLTHKNKYGYKTFGCSGFLIHTKYVLTAGHCTHPDMIKVRGPVSVEQKKVIVHPEYNPNSNAHYNDIALIHLKKGIRMTDYIKPICLLKDSTEIPSSYYLSGWGKNGKMTKWAASSTVKMKVEVPSFDKMECKEKYSLLVSYGIGCGIKNWPGVYTSIPDYIPWIKREILVNSLVSTKSKKIKNRRNKKTKQKEKKKPRTSIHDPFSELGRSCQTPNGESATCKSIYDCQTLFSVIRTRDQNQIRFLRQSQCGYGSTVLVCCGKKNNFDFEDDQPGTPSTRTPEDRPTPQRDLIPDRSSCGVQFTERILNGEETVPDEFPWMALLEYVGGTGERRFSCGGTIISKRYILTAAHCVTGEILRKVGRLTNVRLGEWNTDTLVDCVENAGIQICNNAPEDIGVEETIFHPNYDNNLADRYDDIALIRLKKDIKYSAYIRPICLPLSSESSTLGEKLYVAGWGKTERANRSPVKLKLEVPIAERSHCVSSFRRASISLKDTQLCAGGVKGKDSCTDPKINYDGLDNFIILIFYVGIIWKAHSVEIECVPVKSCPLVMEQLEKKRQTPEAAEFLKQSHCGYDEWRRPKVWCSKLDWCKTPDNMNGTCVPLKQCKPMFKLMSNLNTVDLDNQLYLEQFRCNKILEDIHVCCPTKPGFDSGGKKINEDYNLKMNSRITDRNADFYSYDYEYPTQDWNKDDPTNFRGMPPNDMEIDAHQSWGNWDSMNWGIEDHPYNHDFIGDIYDSGPQYESDHGQEIGDSTKRKGIFNTHKIESGHKQIFSGKRNTGPAHPHDRPTKDTVYSHETQDHNIMPNNNNKRNTGYEHKNIEITEHQSWASFDRTTPYSSHTTEKTTTINDNVNRFEHDFKRTTADDQTTHNRRWTTERATTSKRRRTTPYRQGTTTLRNSNDEDDDFEYGYDQATSKKTTKASRATTSRDPTKKWNAWEHTTTRNRHSDEDNDDNLDPETFRRKTTAYDHTTERNRNKHESHSPSSTPKRRTTTMKNTTPANRDEDRIIFPDSSEESMIDISKAATEQTKSYTSPTERNINRNKKTCKTPDKKLGLGEFPWLVMLRYPSNNGLMFGCEGSLISSRYVLTAAHCVDEQLLRSKGLGQLRQVVLGEYDTRNETDCIYMEFGKDCADPSKTYGIEKIIPHRSYNDSTTKHDIALIRLNQEVMFTNYISPICLPTKSPSLNGNETFVIAGWGRTDTDASSPILRKAKIPFVQKKNCNDRSPASRKLIDAQICAGLGNGTDSCNGDSGGPLMLNVNVKFEFVTNIIGIISYGYGKCGTGPSVNTFVPYYIDWIEENMR</sequence>
<organism evidence="11 12">
    <name type="scientific">Molorchus minor</name>
    <dbReference type="NCBI Taxonomy" id="1323400"/>
    <lineage>
        <taxon>Eukaryota</taxon>
        <taxon>Metazoa</taxon>
        <taxon>Ecdysozoa</taxon>
        <taxon>Arthropoda</taxon>
        <taxon>Hexapoda</taxon>
        <taxon>Insecta</taxon>
        <taxon>Pterygota</taxon>
        <taxon>Neoptera</taxon>
        <taxon>Endopterygota</taxon>
        <taxon>Coleoptera</taxon>
        <taxon>Polyphaga</taxon>
        <taxon>Cucujiformia</taxon>
        <taxon>Chrysomeloidea</taxon>
        <taxon>Cerambycidae</taxon>
        <taxon>Lamiinae</taxon>
        <taxon>Monochamini</taxon>
        <taxon>Molorchus</taxon>
    </lineage>
</organism>
<evidence type="ECO:0008006" key="13">
    <source>
        <dbReference type="Google" id="ProtNLM"/>
    </source>
</evidence>
<feature type="compositionally biased region" description="Basic and acidic residues" evidence="8">
    <location>
        <begin position="1131"/>
        <end position="1154"/>
    </location>
</feature>
<dbReference type="EMBL" id="JAPWTJ010002374">
    <property type="protein sequence ID" value="KAJ8966415.1"/>
    <property type="molecule type" value="Genomic_DNA"/>
</dbReference>
<feature type="domain" description="Peptidase S1" evidence="9">
    <location>
        <begin position="1229"/>
        <end position="1475"/>
    </location>
</feature>
<dbReference type="PANTHER" id="PTHR24256">
    <property type="entry name" value="TRYPTASE-RELATED"/>
    <property type="match status" value="1"/>
</dbReference>
<reference evidence="11" key="1">
    <citation type="journal article" date="2023" name="Insect Mol. Biol.">
        <title>Genome sequencing provides insights into the evolution of gene families encoding plant cell wall-degrading enzymes in longhorned beetles.</title>
        <authorList>
            <person name="Shin N.R."/>
            <person name="Okamura Y."/>
            <person name="Kirsch R."/>
            <person name="Pauchet Y."/>
        </authorList>
    </citation>
    <scope>NUCLEOTIDE SEQUENCE</scope>
    <source>
        <strain evidence="11">MMC_N1</strain>
    </source>
</reference>
<feature type="compositionally biased region" description="Basic residues" evidence="8">
    <location>
        <begin position="351"/>
        <end position="371"/>
    </location>
</feature>
<evidence type="ECO:0000256" key="4">
    <source>
        <dbReference type="ARBA" id="ARBA00022825"/>
    </source>
</evidence>
<dbReference type="CDD" id="cd00190">
    <property type="entry name" value="Tryp_SPc"/>
    <property type="match status" value="3"/>
</dbReference>
<feature type="region of interest" description="Disordered" evidence="8">
    <location>
        <begin position="443"/>
        <end position="467"/>
    </location>
</feature>